<dbReference type="PANTHER" id="PTHR13887:SF41">
    <property type="entry name" value="THIOREDOXIN SUPERFAMILY PROTEIN"/>
    <property type="match status" value="1"/>
</dbReference>
<proteinExistence type="predicted"/>
<dbReference type="RefSeq" id="WP_379894491.1">
    <property type="nucleotide sequence ID" value="NZ_CBCSCT010000052.1"/>
</dbReference>
<evidence type="ECO:0000313" key="3">
    <source>
        <dbReference type="Proteomes" id="UP001596250"/>
    </source>
</evidence>
<evidence type="ECO:0000259" key="1">
    <source>
        <dbReference type="Pfam" id="PF01323"/>
    </source>
</evidence>
<accession>A0ABW1IQ15</accession>
<comment type="caution">
    <text evidence="2">The sequence shown here is derived from an EMBL/GenBank/DDBJ whole genome shotgun (WGS) entry which is preliminary data.</text>
</comment>
<reference evidence="3" key="1">
    <citation type="journal article" date="2019" name="Int. J. Syst. Evol. Microbiol.">
        <title>The Global Catalogue of Microorganisms (GCM) 10K type strain sequencing project: providing services to taxonomists for standard genome sequencing and annotation.</title>
        <authorList>
            <consortium name="The Broad Institute Genomics Platform"/>
            <consortium name="The Broad Institute Genome Sequencing Center for Infectious Disease"/>
            <person name="Wu L."/>
            <person name="Ma J."/>
        </authorList>
    </citation>
    <scope>NUCLEOTIDE SEQUENCE [LARGE SCALE GENOMIC DNA]</scope>
    <source>
        <strain evidence="3">CCM 8749</strain>
    </source>
</reference>
<feature type="domain" description="DSBA-like thioredoxin" evidence="1">
    <location>
        <begin position="3"/>
        <end position="205"/>
    </location>
</feature>
<protein>
    <submittedName>
        <fullName evidence="2">DsbA family oxidoreductase</fullName>
    </submittedName>
</protein>
<dbReference type="InterPro" id="IPR036249">
    <property type="entry name" value="Thioredoxin-like_sf"/>
</dbReference>
<name>A0ABW1IQ15_9BACL</name>
<sequence>MKVEIWSDFVCPFCYIGKRRFEAGLNQFAHKEQVEVMYRSFELDPNMKRDGNPSAYDMLAVKYGMSREQAIANCNQVTQQAKEVGLDYDLGKAIQTNTFDAHRLAHYAASQGKLAEMTERLLKAHFTDMLHVGNHDTLADLAAEVGLNRDEVLRVLAAGEYADGVRSDEQEAADLGIRGVPFFVINRKYAVSGAQPSEVFLEALQKAWEEDQPLTVLGGDSDAALCTDDGCIVPAKGEHRS</sequence>
<dbReference type="Proteomes" id="UP001596250">
    <property type="component" value="Unassembled WGS sequence"/>
</dbReference>
<dbReference type="SUPFAM" id="SSF52833">
    <property type="entry name" value="Thioredoxin-like"/>
    <property type="match status" value="1"/>
</dbReference>
<organism evidence="2 3">
    <name type="scientific">Marinicrinis lubricantis</name>
    <dbReference type="NCBI Taxonomy" id="2086470"/>
    <lineage>
        <taxon>Bacteria</taxon>
        <taxon>Bacillati</taxon>
        <taxon>Bacillota</taxon>
        <taxon>Bacilli</taxon>
        <taxon>Bacillales</taxon>
        <taxon>Paenibacillaceae</taxon>
    </lineage>
</organism>
<evidence type="ECO:0000313" key="2">
    <source>
        <dbReference type="EMBL" id="MFC5987156.1"/>
    </source>
</evidence>
<dbReference type="EMBL" id="JBHSQV010000153">
    <property type="protein sequence ID" value="MFC5987156.1"/>
    <property type="molecule type" value="Genomic_DNA"/>
</dbReference>
<dbReference type="CDD" id="cd03024">
    <property type="entry name" value="DsbA_FrnE"/>
    <property type="match status" value="1"/>
</dbReference>
<dbReference type="Gene3D" id="3.40.30.10">
    <property type="entry name" value="Glutaredoxin"/>
    <property type="match status" value="1"/>
</dbReference>
<keyword evidence="3" id="KW-1185">Reference proteome</keyword>
<gene>
    <name evidence="2" type="ORF">ACFPXP_12145</name>
</gene>
<dbReference type="InterPro" id="IPR001853">
    <property type="entry name" value="DSBA-like_thioredoxin_dom"/>
</dbReference>
<dbReference type="Pfam" id="PF01323">
    <property type="entry name" value="DSBA"/>
    <property type="match status" value="1"/>
</dbReference>
<dbReference type="PANTHER" id="PTHR13887">
    <property type="entry name" value="GLUTATHIONE S-TRANSFERASE KAPPA"/>
    <property type="match status" value="1"/>
</dbReference>